<dbReference type="InterPro" id="IPR027461">
    <property type="entry name" value="Carboxypeptidase_A_C_sf"/>
</dbReference>
<evidence type="ECO:0000313" key="9">
    <source>
        <dbReference type="EMBL" id="MDP4539960.1"/>
    </source>
</evidence>
<dbReference type="SUPFAM" id="SSF52317">
    <property type="entry name" value="Class I glutamine amidotransferase-like"/>
    <property type="match status" value="1"/>
</dbReference>
<dbReference type="PANTHER" id="PTHR30237">
    <property type="entry name" value="MURAMOYLTETRAPEPTIDE CARBOXYPEPTIDASE"/>
    <property type="match status" value="1"/>
</dbReference>
<dbReference type="InterPro" id="IPR027478">
    <property type="entry name" value="LdcA_N"/>
</dbReference>
<dbReference type="CDD" id="cd07025">
    <property type="entry name" value="Peptidase_S66"/>
    <property type="match status" value="1"/>
</dbReference>
<dbReference type="Gene3D" id="3.40.50.10740">
    <property type="entry name" value="Class I glutamine amidotransferase-like"/>
    <property type="match status" value="1"/>
</dbReference>
<evidence type="ECO:0000256" key="6">
    <source>
        <dbReference type="SAM" id="SignalP"/>
    </source>
</evidence>
<feature type="signal peptide" evidence="6">
    <location>
        <begin position="1"/>
        <end position="25"/>
    </location>
</feature>
<evidence type="ECO:0000259" key="7">
    <source>
        <dbReference type="Pfam" id="PF02016"/>
    </source>
</evidence>
<keyword evidence="10" id="KW-1185">Reference proteome</keyword>
<dbReference type="PANTHER" id="PTHR30237:SF2">
    <property type="entry name" value="MUREIN TETRAPEPTIDE CARBOXYPEPTIDASE"/>
    <property type="match status" value="1"/>
</dbReference>
<dbReference type="Pfam" id="PF17676">
    <property type="entry name" value="Peptidase_S66C"/>
    <property type="match status" value="1"/>
</dbReference>
<dbReference type="InterPro" id="IPR040921">
    <property type="entry name" value="Peptidase_S66C"/>
</dbReference>
<dbReference type="InterPro" id="IPR029062">
    <property type="entry name" value="Class_I_gatase-like"/>
</dbReference>
<accession>A0ABT9H9F8</accession>
<dbReference type="Gene3D" id="3.50.30.60">
    <property type="entry name" value="LD-carboxypeptidase A C-terminal domain-like"/>
    <property type="match status" value="1"/>
</dbReference>
<keyword evidence="4" id="KW-0378">Hydrolase</keyword>
<feature type="domain" description="LD-carboxypeptidase C-terminal" evidence="8">
    <location>
        <begin position="213"/>
        <end position="330"/>
    </location>
</feature>
<evidence type="ECO:0000256" key="3">
    <source>
        <dbReference type="ARBA" id="ARBA00022670"/>
    </source>
</evidence>
<dbReference type="EMBL" id="JAVAIL010000003">
    <property type="protein sequence ID" value="MDP4539960.1"/>
    <property type="molecule type" value="Genomic_DNA"/>
</dbReference>
<dbReference type="Pfam" id="PF02016">
    <property type="entry name" value="Peptidase_S66"/>
    <property type="match status" value="1"/>
</dbReference>
<dbReference type="RefSeq" id="WP_305930107.1">
    <property type="nucleotide sequence ID" value="NZ_JAVAIL010000003.1"/>
</dbReference>
<dbReference type="PROSITE" id="PS51318">
    <property type="entry name" value="TAT"/>
    <property type="match status" value="1"/>
</dbReference>
<sequence length="345" mass="36747">MPDRRTIIQGLGALPLALAMSGVPAAARTARKPPRLRPGDTVGLVEPAAFSDDPEQIEAVKSTIRAMGLVPLVGRHVGTRHGYLAGTDRQRAADLDAMFANDEVRAVFAVRGGWGSARLLPLLDWKTIRANPKLLIGFSDITALHLAFAARAGFPTIHAPNAGGSWPEISWNSLWHLAFAGATPTFRNPAADAGDPTAQERWRTTAIRSGKARGRLLGGNLSVLTALVGTPWLPDFDGAILFLEDTGEAEYRIDRMLSQLALSGILGRVAGVVFGRCTRCTTGGEDYLGFTIPELLQHYFAPLGIPAFYGANIGHVANQLSLPVGAKVEIDADPGTIRILEPVVA</sequence>
<proteinExistence type="inferred from homology"/>
<organism evidence="9 10">
    <name type="scientific">Qipengyuania benthica</name>
    <dbReference type="NCBI Taxonomy" id="3067651"/>
    <lineage>
        <taxon>Bacteria</taxon>
        <taxon>Pseudomonadati</taxon>
        <taxon>Pseudomonadota</taxon>
        <taxon>Alphaproteobacteria</taxon>
        <taxon>Sphingomonadales</taxon>
        <taxon>Erythrobacteraceae</taxon>
        <taxon>Qipengyuania</taxon>
    </lineage>
</organism>
<dbReference type="InterPro" id="IPR040449">
    <property type="entry name" value="Peptidase_S66_N"/>
</dbReference>
<reference evidence="9 10" key="1">
    <citation type="submission" date="2023-08" db="EMBL/GenBank/DDBJ databases">
        <title>genomic of DY56.</title>
        <authorList>
            <person name="Wang Y."/>
        </authorList>
    </citation>
    <scope>NUCLEOTIDE SEQUENCE [LARGE SCALE GENOMIC DNA]</scope>
    <source>
        <strain evidence="9 10">DY56-A-20</strain>
    </source>
</reference>
<dbReference type="InterPro" id="IPR006311">
    <property type="entry name" value="TAT_signal"/>
</dbReference>
<comment type="caution">
    <text evidence="9">The sequence shown here is derived from an EMBL/GenBank/DDBJ whole genome shotgun (WGS) entry which is preliminary data.</text>
</comment>
<evidence type="ECO:0000313" key="10">
    <source>
        <dbReference type="Proteomes" id="UP001235664"/>
    </source>
</evidence>
<gene>
    <name evidence="9" type="ORF">Q9K01_10015</name>
</gene>
<comment type="similarity">
    <text evidence="1">Belongs to the peptidase S66 family.</text>
</comment>
<keyword evidence="3" id="KW-0645">Protease</keyword>
<name>A0ABT9H9F8_9SPHN</name>
<evidence type="ECO:0000256" key="1">
    <source>
        <dbReference type="ARBA" id="ARBA00010233"/>
    </source>
</evidence>
<dbReference type="InterPro" id="IPR003507">
    <property type="entry name" value="S66_fam"/>
</dbReference>
<evidence type="ECO:0000256" key="5">
    <source>
        <dbReference type="ARBA" id="ARBA00022825"/>
    </source>
</evidence>
<dbReference type="SUPFAM" id="SSF141986">
    <property type="entry name" value="LD-carboxypeptidase A C-terminal domain-like"/>
    <property type="match status" value="1"/>
</dbReference>
<keyword evidence="2" id="KW-0121">Carboxypeptidase</keyword>
<keyword evidence="5" id="KW-0720">Serine protease</keyword>
<evidence type="ECO:0000256" key="2">
    <source>
        <dbReference type="ARBA" id="ARBA00022645"/>
    </source>
</evidence>
<keyword evidence="6" id="KW-0732">Signal</keyword>
<dbReference type="Proteomes" id="UP001235664">
    <property type="component" value="Unassembled WGS sequence"/>
</dbReference>
<dbReference type="PIRSF" id="PIRSF028757">
    <property type="entry name" value="LD-carboxypeptidase"/>
    <property type="match status" value="1"/>
</dbReference>
<protein>
    <submittedName>
        <fullName evidence="9">LD-carboxypeptidase</fullName>
    </submittedName>
</protein>
<evidence type="ECO:0000256" key="4">
    <source>
        <dbReference type="ARBA" id="ARBA00022801"/>
    </source>
</evidence>
<evidence type="ECO:0000259" key="8">
    <source>
        <dbReference type="Pfam" id="PF17676"/>
    </source>
</evidence>
<feature type="chain" id="PRO_5045842076" evidence="6">
    <location>
        <begin position="26"/>
        <end position="345"/>
    </location>
</feature>
<feature type="domain" description="LD-carboxypeptidase N-terminal" evidence="7">
    <location>
        <begin position="42"/>
        <end position="159"/>
    </location>
</feature>